<keyword evidence="3" id="KW-0677">Repeat</keyword>
<comment type="subcellular location">
    <subcellularLocation>
        <location evidence="1">Membrane</location>
        <topology evidence="1">Single-pass membrane protein</topology>
    </subcellularLocation>
</comment>
<comment type="caution">
    <text evidence="7">The sequence shown here is derived from an EMBL/GenBank/DDBJ whole genome shotgun (WGS) entry which is preliminary data.</text>
</comment>
<sequence length="158" mass="17696">MVLPQVPRAPDYPYAIVSFLHQSQKTVVEKNTLNPTWDQTLIFYEIEIFGEPASVAEQPPSIVVELYDHDTYGADEFMGRCICQPSLERMPRLAWFPLTRGSQPAGELLAAFELIQREKGCDTGSQVLPTTWDVLPPTPSREDQTFSQTIVASSYGST</sequence>
<dbReference type="OrthoDB" id="270970at2759"/>
<dbReference type="InterPro" id="IPR000008">
    <property type="entry name" value="C2_dom"/>
</dbReference>
<dbReference type="SUPFAM" id="SSF49562">
    <property type="entry name" value="C2 domain (Calcium/lipid-binding domain, CaLB)"/>
    <property type="match status" value="1"/>
</dbReference>
<dbReference type="GO" id="GO:0002280">
    <property type="term" value="P:monocyte activation involved in immune response"/>
    <property type="evidence" value="ECO:0007669"/>
    <property type="project" value="TreeGrafter"/>
</dbReference>
<keyword evidence="2" id="KW-0812">Transmembrane</keyword>
<evidence type="ECO:0000256" key="2">
    <source>
        <dbReference type="ARBA" id="ARBA00022692"/>
    </source>
</evidence>
<keyword evidence="5" id="KW-0472">Membrane</keyword>
<dbReference type="PANTHER" id="PTHR12546:SF44">
    <property type="entry name" value="DYSFERLIN"/>
    <property type="match status" value="1"/>
</dbReference>
<dbReference type="Pfam" id="PF00168">
    <property type="entry name" value="C2"/>
    <property type="match status" value="1"/>
</dbReference>
<evidence type="ECO:0000256" key="5">
    <source>
        <dbReference type="ARBA" id="ARBA00023136"/>
    </source>
</evidence>
<protein>
    <recommendedName>
        <fullName evidence="6">C2 domain-containing protein</fullName>
    </recommendedName>
</protein>
<accession>A0A1A6HK23</accession>
<dbReference type="AlphaFoldDB" id="A0A1A6HK23"/>
<evidence type="ECO:0000256" key="3">
    <source>
        <dbReference type="ARBA" id="ARBA00022737"/>
    </source>
</evidence>
<dbReference type="GO" id="GO:0030315">
    <property type="term" value="C:T-tubule"/>
    <property type="evidence" value="ECO:0007669"/>
    <property type="project" value="TreeGrafter"/>
</dbReference>
<dbReference type="InterPro" id="IPR037721">
    <property type="entry name" value="Ferlin"/>
</dbReference>
<dbReference type="GO" id="GO:0002281">
    <property type="term" value="P:macrophage activation involved in immune response"/>
    <property type="evidence" value="ECO:0007669"/>
    <property type="project" value="TreeGrafter"/>
</dbReference>
<dbReference type="GO" id="GO:0033292">
    <property type="term" value="P:T-tubule organization"/>
    <property type="evidence" value="ECO:0007669"/>
    <property type="project" value="TreeGrafter"/>
</dbReference>
<dbReference type="Gene3D" id="2.60.40.150">
    <property type="entry name" value="C2 domain"/>
    <property type="match status" value="1"/>
</dbReference>
<dbReference type="SMART" id="SM00239">
    <property type="entry name" value="C2"/>
    <property type="match status" value="1"/>
</dbReference>
<evidence type="ECO:0000313" key="7">
    <source>
        <dbReference type="EMBL" id="OBS78626.1"/>
    </source>
</evidence>
<dbReference type="EMBL" id="LZPO01027402">
    <property type="protein sequence ID" value="OBS78626.1"/>
    <property type="molecule type" value="Genomic_DNA"/>
</dbReference>
<proteinExistence type="predicted"/>
<feature type="domain" description="C2" evidence="6">
    <location>
        <begin position="1"/>
        <end position="100"/>
    </location>
</feature>
<dbReference type="STRING" id="56216.A0A1A6HK23"/>
<dbReference type="GO" id="GO:0006906">
    <property type="term" value="P:vesicle fusion"/>
    <property type="evidence" value="ECO:0007669"/>
    <property type="project" value="TreeGrafter"/>
</dbReference>
<evidence type="ECO:0000313" key="8">
    <source>
        <dbReference type="Proteomes" id="UP000092124"/>
    </source>
</evidence>
<keyword evidence="4" id="KW-1133">Transmembrane helix</keyword>
<name>A0A1A6HK23_NEOLE</name>
<dbReference type="CDD" id="cd04017">
    <property type="entry name" value="C2D_Ferlin"/>
    <property type="match status" value="1"/>
</dbReference>
<organism evidence="7 8">
    <name type="scientific">Neotoma lepida</name>
    <name type="common">Desert woodrat</name>
    <dbReference type="NCBI Taxonomy" id="56216"/>
    <lineage>
        <taxon>Eukaryota</taxon>
        <taxon>Metazoa</taxon>
        <taxon>Chordata</taxon>
        <taxon>Craniata</taxon>
        <taxon>Vertebrata</taxon>
        <taxon>Euteleostomi</taxon>
        <taxon>Mammalia</taxon>
        <taxon>Eutheria</taxon>
        <taxon>Euarchontoglires</taxon>
        <taxon>Glires</taxon>
        <taxon>Rodentia</taxon>
        <taxon>Myomorpha</taxon>
        <taxon>Muroidea</taxon>
        <taxon>Cricetidae</taxon>
        <taxon>Neotominae</taxon>
        <taxon>Neotoma</taxon>
    </lineage>
</organism>
<gene>
    <name evidence="7" type="ORF">A6R68_18980</name>
</gene>
<dbReference type="PANTHER" id="PTHR12546">
    <property type="entry name" value="FER-1-LIKE"/>
    <property type="match status" value="1"/>
</dbReference>
<dbReference type="GO" id="GO:0031410">
    <property type="term" value="C:cytoplasmic vesicle"/>
    <property type="evidence" value="ECO:0007669"/>
    <property type="project" value="TreeGrafter"/>
</dbReference>
<dbReference type="InterPro" id="IPR037723">
    <property type="entry name" value="C2D_Ferlin"/>
</dbReference>
<keyword evidence="8" id="KW-1185">Reference proteome</keyword>
<dbReference type="PROSITE" id="PS50004">
    <property type="entry name" value="C2"/>
    <property type="match status" value="1"/>
</dbReference>
<dbReference type="GO" id="GO:0001778">
    <property type="term" value="P:plasma membrane repair"/>
    <property type="evidence" value="ECO:0007669"/>
    <property type="project" value="TreeGrafter"/>
</dbReference>
<evidence type="ECO:0000256" key="4">
    <source>
        <dbReference type="ARBA" id="ARBA00022989"/>
    </source>
</evidence>
<reference evidence="7 8" key="1">
    <citation type="submission" date="2016-06" db="EMBL/GenBank/DDBJ databases">
        <title>The Draft Genome Sequence and Annotation of the Desert Woodrat Neotoma lepida.</title>
        <authorList>
            <person name="Campbell M."/>
            <person name="Oakeson K.F."/>
            <person name="Yandell M."/>
            <person name="Halpert J.R."/>
            <person name="Dearing D."/>
        </authorList>
    </citation>
    <scope>NUCLEOTIDE SEQUENCE [LARGE SCALE GENOMIC DNA]</scope>
    <source>
        <strain evidence="7">417</strain>
        <tissue evidence="7">Liver</tissue>
    </source>
</reference>
<dbReference type="FunFam" id="2.60.40.150:FF:000026">
    <property type="entry name" value="dysferlin isoform X2"/>
    <property type="match status" value="1"/>
</dbReference>
<dbReference type="InterPro" id="IPR035892">
    <property type="entry name" value="C2_domain_sf"/>
</dbReference>
<dbReference type="GO" id="GO:0050765">
    <property type="term" value="P:negative regulation of phagocytosis"/>
    <property type="evidence" value="ECO:0007669"/>
    <property type="project" value="TreeGrafter"/>
</dbReference>
<evidence type="ECO:0000259" key="6">
    <source>
        <dbReference type="PROSITE" id="PS50004"/>
    </source>
</evidence>
<dbReference type="Proteomes" id="UP000092124">
    <property type="component" value="Unassembled WGS sequence"/>
</dbReference>
<evidence type="ECO:0000256" key="1">
    <source>
        <dbReference type="ARBA" id="ARBA00004167"/>
    </source>
</evidence>